<comment type="catalytic activity">
    <reaction evidence="1">
        <text>L-glutamyl-[protein] + S-adenosyl-L-methionine = [protein]-L-glutamate 5-O-methyl ester + S-adenosyl-L-homocysteine</text>
        <dbReference type="Rhea" id="RHEA:24452"/>
        <dbReference type="Rhea" id="RHEA-COMP:10208"/>
        <dbReference type="Rhea" id="RHEA-COMP:10311"/>
        <dbReference type="ChEBI" id="CHEBI:29973"/>
        <dbReference type="ChEBI" id="CHEBI:57856"/>
        <dbReference type="ChEBI" id="CHEBI:59789"/>
        <dbReference type="ChEBI" id="CHEBI:82795"/>
        <dbReference type="EC" id="2.1.1.80"/>
    </reaction>
</comment>
<dbReference type="CDD" id="cd16434">
    <property type="entry name" value="CheB-CheR_fusion"/>
    <property type="match status" value="1"/>
</dbReference>
<dbReference type="Pfam" id="PF01739">
    <property type="entry name" value="CheR"/>
    <property type="match status" value="1"/>
</dbReference>
<name>A0A016QTR7_9DEIO</name>
<dbReference type="SMART" id="SM00138">
    <property type="entry name" value="MeTrc"/>
    <property type="match status" value="1"/>
</dbReference>
<dbReference type="SUPFAM" id="SSF53335">
    <property type="entry name" value="S-adenosyl-L-methionine-dependent methyltransferases"/>
    <property type="match status" value="1"/>
</dbReference>
<dbReference type="Gene3D" id="3.30.450.20">
    <property type="entry name" value="PAS domain"/>
    <property type="match status" value="2"/>
</dbReference>
<evidence type="ECO:0000256" key="7">
    <source>
        <dbReference type="SAM" id="Coils"/>
    </source>
</evidence>
<evidence type="ECO:0000256" key="6">
    <source>
        <dbReference type="PROSITE-ProRule" id="PRU00050"/>
    </source>
</evidence>
<evidence type="ECO:0000313" key="13">
    <source>
        <dbReference type="Proteomes" id="UP000020492"/>
    </source>
</evidence>
<dbReference type="GO" id="GO:0032259">
    <property type="term" value="P:methylation"/>
    <property type="evidence" value="ECO:0007669"/>
    <property type="project" value="UniProtKB-KW"/>
</dbReference>
<dbReference type="InterPro" id="IPR035909">
    <property type="entry name" value="CheB_C"/>
</dbReference>
<dbReference type="InterPro" id="IPR022642">
    <property type="entry name" value="CheR_C"/>
</dbReference>
<dbReference type="InterPro" id="IPR000014">
    <property type="entry name" value="PAS"/>
</dbReference>
<reference evidence="12 13" key="1">
    <citation type="submission" date="2014-03" db="EMBL/GenBank/DDBJ databases">
        <title>Draft genome sequence of Deinococcus phoenicis 1P10ME.</title>
        <authorList>
            <person name="Stepanov V.G."/>
            <person name="Vaishampayan P."/>
            <person name="Venkateswaran K."/>
            <person name="Fox G.E."/>
        </authorList>
    </citation>
    <scope>NUCLEOTIDE SEQUENCE [LARGE SCALE GENOMIC DNA]</scope>
    <source>
        <strain evidence="12 13">1P10ME</strain>
    </source>
</reference>
<evidence type="ECO:0000259" key="11">
    <source>
        <dbReference type="PROSITE" id="PS50123"/>
    </source>
</evidence>
<dbReference type="OrthoDB" id="9816309at2"/>
<dbReference type="GO" id="GO:0005737">
    <property type="term" value="C:cytoplasm"/>
    <property type="evidence" value="ECO:0007669"/>
    <property type="project" value="InterPro"/>
</dbReference>
<feature type="active site" evidence="6">
    <location>
        <position position="141"/>
    </location>
</feature>
<evidence type="ECO:0000256" key="5">
    <source>
        <dbReference type="ARBA" id="ARBA00022691"/>
    </source>
</evidence>
<dbReference type="InterPro" id="IPR000673">
    <property type="entry name" value="Sig_transdc_resp-reg_Me-estase"/>
</dbReference>
<dbReference type="InterPro" id="IPR022641">
    <property type="entry name" value="CheR_N"/>
</dbReference>
<sequence length="991" mass="107790">MASPGSPGPVPSGAAPAALVGIGGSAGALDGYERFFTAMPAGSGLAFIVVPHLDPAGAGVMPELLARCTPLPVLEIIDGQEVQADHVYVLPPGHTVVVMQGILLLTPDPQAYKPIDQFFQSLAADQGGRAVGVVLSGMGTDGSQGVQAIKEHLGLVLVQDPASAQYPSMPHSAVATGTADRVLPAEELAAELYAHVTRTRALRQQDAFPDSGRASAALQKILLHVRARTGQDFSPYKQSTLVRRIDRRMKSQQIQELGHYARYLGEHPAEVDALFRDFLINVTSFFRDPQAFEVLGTQLRAYLHEHADLDAFRVWVTGCSTGEEAYSLAILLTEVLDGFAGERHVQVQVFATDLDQEAIDVARLGVYSPQGVAGVSPARLERFFTPLPGGFQVRSELREMIVFARHNVFGDPPFTRLDLLSCRNLLIYFGAELQKQILPLFHYALKPGGLLFLGPSETLGPSRDLFGSVDNRWKLYRRGHDRGGGPPLGYLNSAPPAPERLSPPRPGRLRGESLAGQPKVPSMIQHLLVSEWAPPAVAVDAQGNVVYVSGRTGAYLELPVGMPNNNVVDMALPALRYELDSALGVAVSSGQEVRPPNLTVEVCGVPRSIELIVRPLHLPEHAQPLFLIVFQDRGAAADPGTARSVLPEYGERTAELERELATAREYLRATIEEMEVSLEERKSTNEELQTANEELQSSNEELMTSKEELQSLNEELITINSEHQVIITDLQQANDDMKNLLDSLGIATVFLGNDLRIKRFTPGITQVINLRPVDLGRPLTDLASNLRYGDLAGDIGRVLQTLTPLEVSVQTLEGRWFLMRISPYRTFDNVIDGVVVVFTDIAPLKRLEQDLREALLYSEAIVNTLSDPLLVLDHNLRVVTHNQALLGLLHLGSGDVQGERLYDLGDGQFDQPELVGRLRDLGLGTGSLSDFMLDMDLPGVGHRAIKFNARQLLGQDGTTTLLLLWGEDVTPILEQVAEAGAAAIHGEGPEV</sequence>
<dbReference type="EC" id="2.1.1.80" evidence="2"/>
<dbReference type="InterPro" id="IPR050903">
    <property type="entry name" value="Bact_Chemotaxis_MeTrfase"/>
</dbReference>
<evidence type="ECO:0000313" key="12">
    <source>
        <dbReference type="EMBL" id="EYB69458.1"/>
    </source>
</evidence>
<evidence type="ECO:0000256" key="4">
    <source>
        <dbReference type="ARBA" id="ARBA00022679"/>
    </source>
</evidence>
<dbReference type="GO" id="GO:0006935">
    <property type="term" value="P:chemotaxis"/>
    <property type="evidence" value="ECO:0007669"/>
    <property type="project" value="UniProtKB-UniRule"/>
</dbReference>
<feature type="active site" evidence="6">
    <location>
        <position position="52"/>
    </location>
</feature>
<dbReference type="GO" id="GO:0008984">
    <property type="term" value="F:protein-glutamate methylesterase activity"/>
    <property type="evidence" value="ECO:0007669"/>
    <property type="project" value="InterPro"/>
</dbReference>
<dbReference type="Pfam" id="PF03705">
    <property type="entry name" value="CheR_N"/>
    <property type="match status" value="1"/>
</dbReference>
<dbReference type="SMART" id="SM00091">
    <property type="entry name" value="PAS"/>
    <property type="match status" value="3"/>
</dbReference>
<evidence type="ECO:0000256" key="3">
    <source>
        <dbReference type="ARBA" id="ARBA00022603"/>
    </source>
</evidence>
<evidence type="ECO:0000256" key="8">
    <source>
        <dbReference type="SAM" id="MobiDB-lite"/>
    </source>
</evidence>
<dbReference type="SUPFAM" id="SSF55785">
    <property type="entry name" value="PYP-like sensor domain (PAS domain)"/>
    <property type="match status" value="2"/>
</dbReference>
<dbReference type="PANTHER" id="PTHR24422">
    <property type="entry name" value="CHEMOTAXIS PROTEIN METHYLTRANSFERASE"/>
    <property type="match status" value="1"/>
</dbReference>
<gene>
    <name evidence="12" type="ORF">DEIPH_ctg005orf0007</name>
</gene>
<dbReference type="Proteomes" id="UP000020492">
    <property type="component" value="Unassembled WGS sequence"/>
</dbReference>
<dbReference type="eggNOG" id="COG1352">
    <property type="taxonomic scope" value="Bacteria"/>
</dbReference>
<dbReference type="RefSeq" id="WP_161636018.1">
    <property type="nucleotide sequence ID" value="NZ_JHAC01000005.1"/>
</dbReference>
<keyword evidence="7" id="KW-0175">Coiled coil</keyword>
<dbReference type="PATRIC" id="fig|1476583.3.peg.357"/>
<dbReference type="eggNOG" id="COG2201">
    <property type="taxonomic scope" value="Bacteria"/>
</dbReference>
<keyword evidence="3 12" id="KW-0489">Methyltransferase</keyword>
<dbReference type="Gene3D" id="1.10.155.10">
    <property type="entry name" value="Chemotaxis receptor methyltransferase CheR, N-terminal domain"/>
    <property type="match status" value="1"/>
</dbReference>
<evidence type="ECO:0000259" key="10">
    <source>
        <dbReference type="PROSITE" id="PS50122"/>
    </source>
</evidence>
<proteinExistence type="predicted"/>
<dbReference type="InterPro" id="IPR000780">
    <property type="entry name" value="CheR_MeTrfase"/>
</dbReference>
<dbReference type="CDD" id="cd00130">
    <property type="entry name" value="PAS"/>
    <property type="match status" value="1"/>
</dbReference>
<dbReference type="Pfam" id="PF01339">
    <property type="entry name" value="CheB_methylest"/>
    <property type="match status" value="1"/>
</dbReference>
<keyword evidence="4 12" id="KW-0808">Transferase</keyword>
<dbReference type="GO" id="GO:0000156">
    <property type="term" value="F:phosphorelay response regulator activity"/>
    <property type="evidence" value="ECO:0007669"/>
    <property type="project" value="InterPro"/>
</dbReference>
<keyword evidence="6" id="KW-0145">Chemotaxis</keyword>
<dbReference type="SUPFAM" id="SSF47757">
    <property type="entry name" value="Chemotaxis receptor methyltransferase CheR, N-terminal domain"/>
    <property type="match status" value="1"/>
</dbReference>
<dbReference type="SUPFAM" id="SSF52738">
    <property type="entry name" value="Methylesterase CheB, C-terminal domain"/>
    <property type="match status" value="1"/>
</dbReference>
<evidence type="ECO:0000256" key="2">
    <source>
        <dbReference type="ARBA" id="ARBA00012534"/>
    </source>
</evidence>
<dbReference type="PANTHER" id="PTHR24422:SF27">
    <property type="entry name" value="PROTEIN-GLUTAMATE O-METHYLTRANSFERASE"/>
    <property type="match status" value="1"/>
</dbReference>
<dbReference type="InterPro" id="IPR000700">
    <property type="entry name" value="PAS-assoc_C"/>
</dbReference>
<dbReference type="AlphaFoldDB" id="A0A016QTR7"/>
<keyword evidence="6" id="KW-0378">Hydrolase</keyword>
<evidence type="ECO:0000256" key="1">
    <source>
        <dbReference type="ARBA" id="ARBA00001541"/>
    </source>
</evidence>
<dbReference type="PROSITE" id="PS50123">
    <property type="entry name" value="CHER"/>
    <property type="match status" value="1"/>
</dbReference>
<dbReference type="InterPro" id="IPR029063">
    <property type="entry name" value="SAM-dependent_MTases_sf"/>
</dbReference>
<dbReference type="InterPro" id="IPR035965">
    <property type="entry name" value="PAS-like_dom_sf"/>
</dbReference>
<feature type="domain" description="PAC" evidence="9">
    <location>
        <begin position="803"/>
        <end position="853"/>
    </location>
</feature>
<organism evidence="12 13">
    <name type="scientific">Deinococcus phoenicis</name>
    <dbReference type="NCBI Taxonomy" id="1476583"/>
    <lineage>
        <taxon>Bacteria</taxon>
        <taxon>Thermotogati</taxon>
        <taxon>Deinococcota</taxon>
        <taxon>Deinococci</taxon>
        <taxon>Deinococcales</taxon>
        <taxon>Deinococcaceae</taxon>
        <taxon>Deinococcus</taxon>
    </lineage>
</organism>
<dbReference type="PRINTS" id="PR00996">
    <property type="entry name" value="CHERMTFRASE"/>
</dbReference>
<dbReference type="InterPro" id="IPR036804">
    <property type="entry name" value="CheR_N_sf"/>
</dbReference>
<dbReference type="Pfam" id="PF08448">
    <property type="entry name" value="PAS_4"/>
    <property type="match status" value="1"/>
</dbReference>
<feature type="compositionally biased region" description="Pro residues" evidence="8">
    <location>
        <begin position="495"/>
        <end position="506"/>
    </location>
</feature>
<feature type="region of interest" description="Disordered" evidence="8">
    <location>
        <begin position="478"/>
        <end position="515"/>
    </location>
</feature>
<feature type="coiled-coil region" evidence="7">
    <location>
        <begin position="653"/>
        <end position="722"/>
    </location>
</feature>
<dbReference type="Pfam" id="PF13596">
    <property type="entry name" value="PAS_10"/>
    <property type="match status" value="1"/>
</dbReference>
<feature type="domain" description="CheR-type methyltransferase" evidence="11">
    <location>
        <begin position="225"/>
        <end position="459"/>
    </location>
</feature>
<dbReference type="PROSITE" id="PS50113">
    <property type="entry name" value="PAC"/>
    <property type="match status" value="1"/>
</dbReference>
<dbReference type="EMBL" id="JHAC01000005">
    <property type="protein sequence ID" value="EYB69458.1"/>
    <property type="molecule type" value="Genomic_DNA"/>
</dbReference>
<feature type="active site" evidence="6">
    <location>
        <position position="25"/>
    </location>
</feature>
<accession>A0A016QTR7</accession>
<keyword evidence="5" id="KW-0949">S-adenosyl-L-methionine</keyword>
<feature type="domain" description="CheB-type methylesterase" evidence="10">
    <location>
        <begin position="9"/>
        <end position="199"/>
    </location>
</feature>
<dbReference type="Gene3D" id="3.40.50.180">
    <property type="entry name" value="Methylesterase CheB, C-terminal domain"/>
    <property type="match status" value="1"/>
</dbReference>
<keyword evidence="13" id="KW-1185">Reference proteome</keyword>
<dbReference type="GO" id="GO:0008983">
    <property type="term" value="F:protein-glutamate O-methyltransferase activity"/>
    <property type="evidence" value="ECO:0007669"/>
    <property type="project" value="UniProtKB-EC"/>
</dbReference>
<evidence type="ECO:0000259" key="9">
    <source>
        <dbReference type="PROSITE" id="PS50113"/>
    </source>
</evidence>
<dbReference type="STRING" id="1476583.DEIPH_ctg005orf0007"/>
<protein>
    <recommendedName>
        <fullName evidence="2">protein-glutamate O-methyltransferase</fullName>
        <ecNumber evidence="2">2.1.1.80</ecNumber>
    </recommendedName>
</protein>
<dbReference type="PROSITE" id="PS50122">
    <property type="entry name" value="CHEB"/>
    <property type="match status" value="1"/>
</dbReference>
<comment type="caution">
    <text evidence="12">The sequence shown here is derived from an EMBL/GenBank/DDBJ whole genome shotgun (WGS) entry which is preliminary data.</text>
</comment>
<dbReference type="Gene3D" id="3.40.50.150">
    <property type="entry name" value="Vaccinia Virus protein VP39"/>
    <property type="match status" value="1"/>
</dbReference>
<dbReference type="InterPro" id="IPR013656">
    <property type="entry name" value="PAS_4"/>
</dbReference>